<evidence type="ECO:0000259" key="4">
    <source>
        <dbReference type="PROSITE" id="PS51118"/>
    </source>
</evidence>
<dbReference type="EMBL" id="JACAPU010000002">
    <property type="protein sequence ID" value="NWB45359.1"/>
    <property type="molecule type" value="Genomic_DNA"/>
</dbReference>
<reference evidence="5 6" key="1">
    <citation type="submission" date="2020-04" db="EMBL/GenBank/DDBJ databases">
        <title>Molecular characterization of pseudomonads from Agaricus bisporus reveal novel blotch 2 pathogens in Western Europe.</title>
        <authorList>
            <person name="Taparia T."/>
            <person name="Krijger M."/>
            <person name="Haynes E."/>
            <person name="Elpinstone J.G."/>
            <person name="Noble R."/>
            <person name="Van Der Wolf J."/>
        </authorList>
    </citation>
    <scope>NUCLEOTIDE SEQUENCE [LARGE SCALE GENOMIC DNA]</scope>
    <source>
        <strain evidence="5 6">F1001</strain>
    </source>
</reference>
<dbReference type="Pfam" id="PF01638">
    <property type="entry name" value="HxlR"/>
    <property type="match status" value="1"/>
</dbReference>
<dbReference type="RefSeq" id="WP_177143230.1">
    <property type="nucleotide sequence ID" value="NZ_JACAPU010000002.1"/>
</dbReference>
<dbReference type="InterPro" id="IPR002577">
    <property type="entry name" value="HTH_HxlR"/>
</dbReference>
<gene>
    <name evidence="5" type="ORF">HX829_02545</name>
</gene>
<dbReference type="AlphaFoldDB" id="A0A7Y8BIX7"/>
<comment type="caution">
    <text evidence="5">The sequence shown here is derived from an EMBL/GenBank/DDBJ whole genome shotgun (WGS) entry which is preliminary data.</text>
</comment>
<evidence type="ECO:0000256" key="3">
    <source>
        <dbReference type="ARBA" id="ARBA00023163"/>
    </source>
</evidence>
<feature type="domain" description="HTH hxlR-type" evidence="4">
    <location>
        <begin position="11"/>
        <end position="108"/>
    </location>
</feature>
<dbReference type="SUPFAM" id="SSF46785">
    <property type="entry name" value="Winged helix' DNA-binding domain"/>
    <property type="match status" value="1"/>
</dbReference>
<dbReference type="InterPro" id="IPR036388">
    <property type="entry name" value="WH-like_DNA-bd_sf"/>
</dbReference>
<dbReference type="GO" id="GO:0003677">
    <property type="term" value="F:DNA binding"/>
    <property type="evidence" value="ECO:0007669"/>
    <property type="project" value="UniProtKB-KW"/>
</dbReference>
<protein>
    <submittedName>
        <fullName evidence="5">Helix-turn-helix transcriptional regulator</fullName>
    </submittedName>
</protein>
<evidence type="ECO:0000256" key="2">
    <source>
        <dbReference type="ARBA" id="ARBA00023125"/>
    </source>
</evidence>
<evidence type="ECO:0000313" key="6">
    <source>
        <dbReference type="Proteomes" id="UP000582981"/>
    </source>
</evidence>
<dbReference type="PROSITE" id="PS51118">
    <property type="entry name" value="HTH_HXLR"/>
    <property type="match status" value="1"/>
</dbReference>
<evidence type="ECO:0000256" key="1">
    <source>
        <dbReference type="ARBA" id="ARBA00023015"/>
    </source>
</evidence>
<accession>A0A7Y8BIX7</accession>
<proteinExistence type="predicted"/>
<evidence type="ECO:0000313" key="5">
    <source>
        <dbReference type="EMBL" id="NWB45359.1"/>
    </source>
</evidence>
<dbReference type="PANTHER" id="PTHR33204:SF18">
    <property type="entry name" value="TRANSCRIPTIONAL REGULATORY PROTEIN"/>
    <property type="match status" value="1"/>
</dbReference>
<name>A0A7Y8BIX7_9PSED</name>
<dbReference type="InterPro" id="IPR036390">
    <property type="entry name" value="WH_DNA-bd_sf"/>
</dbReference>
<dbReference type="PANTHER" id="PTHR33204">
    <property type="entry name" value="TRANSCRIPTIONAL REGULATOR, MARR FAMILY"/>
    <property type="match status" value="1"/>
</dbReference>
<organism evidence="5 6">
    <name type="scientific">Pseudomonas gingeri</name>
    <dbReference type="NCBI Taxonomy" id="117681"/>
    <lineage>
        <taxon>Bacteria</taxon>
        <taxon>Pseudomonadati</taxon>
        <taxon>Pseudomonadota</taxon>
        <taxon>Gammaproteobacteria</taxon>
        <taxon>Pseudomonadales</taxon>
        <taxon>Pseudomonadaceae</taxon>
        <taxon>Pseudomonas</taxon>
    </lineage>
</organism>
<keyword evidence="1" id="KW-0805">Transcription regulation</keyword>
<keyword evidence="3" id="KW-0804">Transcription</keyword>
<keyword evidence="2" id="KW-0238">DNA-binding</keyword>
<dbReference type="Gene3D" id="1.10.10.10">
    <property type="entry name" value="Winged helix-like DNA-binding domain superfamily/Winged helix DNA-binding domain"/>
    <property type="match status" value="1"/>
</dbReference>
<dbReference type="Proteomes" id="UP000582981">
    <property type="component" value="Unassembled WGS sequence"/>
</dbReference>
<sequence>MQRKIWADANCPIARAVDLIGEWGSLLILREAFGGVRRFDDFQERLQMSRNLLTARLKKLVAGGVLIQQPVAENGRRLEYVLTPMGEDLGAMIVAMRQWGDRWLFSPNAHPADMIDVVDETVIPPLEIRSSAGRRVSPSDIRLRSRLPAENA</sequence>